<dbReference type="Proteomes" id="UP000003671">
    <property type="component" value="Unassembled WGS sequence"/>
</dbReference>
<name>C9KKI7_9FIRM</name>
<gene>
    <name evidence="1" type="ORF">MITSMUL_03686</name>
</gene>
<dbReference type="EMBL" id="ABWK02000009">
    <property type="protein sequence ID" value="EEX69637.1"/>
    <property type="molecule type" value="Genomic_DNA"/>
</dbReference>
<accession>C9KKI7</accession>
<organism evidence="1 2">
    <name type="scientific">Mitsuokella multacida DSM 20544</name>
    <dbReference type="NCBI Taxonomy" id="500635"/>
    <lineage>
        <taxon>Bacteria</taxon>
        <taxon>Bacillati</taxon>
        <taxon>Bacillota</taxon>
        <taxon>Negativicutes</taxon>
        <taxon>Selenomonadales</taxon>
        <taxon>Selenomonadaceae</taxon>
        <taxon>Mitsuokella</taxon>
    </lineage>
</organism>
<evidence type="ECO:0000313" key="1">
    <source>
        <dbReference type="EMBL" id="EEX69637.1"/>
    </source>
</evidence>
<keyword evidence="2" id="KW-1185">Reference proteome</keyword>
<dbReference type="AlphaFoldDB" id="C9KKI7"/>
<dbReference type="HOGENOM" id="CLU_3154919_0_0_9"/>
<proteinExistence type="predicted"/>
<comment type="caution">
    <text evidence="1">The sequence shown here is derived from an EMBL/GenBank/DDBJ whole genome shotgun (WGS) entry which is preliminary data.</text>
</comment>
<evidence type="ECO:0000313" key="2">
    <source>
        <dbReference type="Proteomes" id="UP000003671"/>
    </source>
</evidence>
<reference evidence="1" key="1">
    <citation type="submission" date="2009-09" db="EMBL/GenBank/DDBJ databases">
        <authorList>
            <person name="Weinstock G."/>
            <person name="Sodergren E."/>
            <person name="Clifton S."/>
            <person name="Fulton L."/>
            <person name="Fulton B."/>
            <person name="Courtney L."/>
            <person name="Fronick C."/>
            <person name="Harrison M."/>
            <person name="Strong C."/>
            <person name="Farmer C."/>
            <person name="Delahaunty K."/>
            <person name="Markovic C."/>
            <person name="Hall O."/>
            <person name="Minx P."/>
            <person name="Tomlinson C."/>
            <person name="Mitreva M."/>
            <person name="Nelson J."/>
            <person name="Hou S."/>
            <person name="Wollam A."/>
            <person name="Pepin K.H."/>
            <person name="Johnson M."/>
            <person name="Bhonagiri V."/>
            <person name="Nash W.E."/>
            <person name="Warren W."/>
            <person name="Chinwalla A."/>
            <person name="Mardis E.R."/>
            <person name="Wilson R.K."/>
        </authorList>
    </citation>
    <scope>NUCLEOTIDE SEQUENCE [LARGE SCALE GENOMIC DNA]</scope>
    <source>
        <strain evidence="1">DSM 20544</strain>
    </source>
</reference>
<sequence>MLEQYRAFSPIQLQLHRGEGFAIDTTIRRYDDMGIETDWRIFWIFSVA</sequence>
<protein>
    <submittedName>
        <fullName evidence="1">Uncharacterized protein</fullName>
    </submittedName>
</protein>